<keyword evidence="2" id="KW-1185">Reference proteome</keyword>
<dbReference type="AlphaFoldDB" id="A0AAW2AA42"/>
<proteinExistence type="predicted"/>
<comment type="caution">
    <text evidence="1">The sequence shown here is derived from an EMBL/GenBank/DDBJ whole genome shotgun (WGS) entry which is preliminary data.</text>
</comment>
<protein>
    <submittedName>
        <fullName evidence="1">Uncharacterized protein</fullName>
    </submittedName>
</protein>
<dbReference type="Proteomes" id="UP001479290">
    <property type="component" value="Unassembled WGS sequence"/>
</dbReference>
<accession>A0AAW2AA42</accession>
<organism evidence="1 2">
    <name type="scientific">Culter alburnus</name>
    <name type="common">Topmouth culter</name>
    <dbReference type="NCBI Taxonomy" id="194366"/>
    <lineage>
        <taxon>Eukaryota</taxon>
        <taxon>Metazoa</taxon>
        <taxon>Chordata</taxon>
        <taxon>Craniata</taxon>
        <taxon>Vertebrata</taxon>
        <taxon>Euteleostomi</taxon>
        <taxon>Actinopterygii</taxon>
        <taxon>Neopterygii</taxon>
        <taxon>Teleostei</taxon>
        <taxon>Ostariophysi</taxon>
        <taxon>Cypriniformes</taxon>
        <taxon>Xenocyprididae</taxon>
        <taxon>Xenocypridinae</taxon>
        <taxon>Culter</taxon>
    </lineage>
</organism>
<sequence length="65" mass="7049">MANGEVYTVPSLRYKSDRQAGLNELLLQSSLLALPIAIHHLPPFLPALLKATGSSADHLLVFTTH</sequence>
<evidence type="ECO:0000313" key="1">
    <source>
        <dbReference type="EMBL" id="KAK9970461.1"/>
    </source>
</evidence>
<dbReference type="EMBL" id="JAWDJR010000008">
    <property type="protein sequence ID" value="KAK9970461.1"/>
    <property type="molecule type" value="Genomic_DNA"/>
</dbReference>
<name>A0AAW2AA42_CULAL</name>
<gene>
    <name evidence="1" type="ORF">ABG768_026405</name>
</gene>
<feature type="non-terminal residue" evidence="1">
    <location>
        <position position="65"/>
    </location>
</feature>
<reference evidence="1 2" key="1">
    <citation type="submission" date="2024-05" db="EMBL/GenBank/DDBJ databases">
        <title>A high-quality chromosomal-level genome assembly of Topmouth culter (Culter alburnus).</title>
        <authorList>
            <person name="Zhao H."/>
        </authorList>
    </citation>
    <scope>NUCLEOTIDE SEQUENCE [LARGE SCALE GENOMIC DNA]</scope>
    <source>
        <strain evidence="1">CATC2023</strain>
        <tissue evidence="1">Muscle</tissue>
    </source>
</reference>
<evidence type="ECO:0000313" key="2">
    <source>
        <dbReference type="Proteomes" id="UP001479290"/>
    </source>
</evidence>